<evidence type="ECO:0000256" key="6">
    <source>
        <dbReference type="ARBA" id="ARBA00022563"/>
    </source>
</evidence>
<protein>
    <recommendedName>
        <fullName evidence="5">formate--tetrahydrofolate ligase</fullName>
        <ecNumber evidence="5">6.3.4.3</ecNumber>
    </recommendedName>
</protein>
<dbReference type="GO" id="GO:0046394">
    <property type="term" value="P:carboxylic acid biosynthetic process"/>
    <property type="evidence" value="ECO:0007669"/>
    <property type="project" value="UniProtKB-ARBA"/>
</dbReference>
<dbReference type="SUPFAM" id="SSF53223">
    <property type="entry name" value="Aminoacid dehydrogenase-like, N-terminal domain"/>
    <property type="match status" value="1"/>
</dbReference>
<dbReference type="GO" id="GO:0035999">
    <property type="term" value="P:tetrahydrofolate interconversion"/>
    <property type="evidence" value="ECO:0007669"/>
    <property type="project" value="TreeGrafter"/>
</dbReference>
<dbReference type="Pfam" id="PF01268">
    <property type="entry name" value="FTHFS"/>
    <property type="match status" value="1"/>
</dbReference>
<name>A0AAW0P2Z1_9GOBI</name>
<evidence type="ECO:0000313" key="12">
    <source>
        <dbReference type="Proteomes" id="UP001460270"/>
    </source>
</evidence>
<evidence type="ECO:0000256" key="9">
    <source>
        <dbReference type="ARBA" id="ARBA00022840"/>
    </source>
</evidence>
<dbReference type="PANTHER" id="PTHR48099:SF12">
    <property type="entry name" value="MONOFUNCTIONAL C1-TETRAHYDROFOLATE SYNTHASE, MITOCHONDRIAL"/>
    <property type="match status" value="1"/>
</dbReference>
<dbReference type="PROSITE" id="PS00722">
    <property type="entry name" value="FTHFS_2"/>
    <property type="match status" value="1"/>
</dbReference>
<comment type="caution">
    <text evidence="11">The sequence shown here is derived from an EMBL/GenBank/DDBJ whole genome shotgun (WGS) entry which is preliminary data.</text>
</comment>
<dbReference type="Gene3D" id="3.40.50.720">
    <property type="entry name" value="NAD(P)-binding Rossmann-like Domain"/>
    <property type="match status" value="1"/>
</dbReference>
<dbReference type="GO" id="GO:0004329">
    <property type="term" value="F:formate-tetrahydrofolate ligase activity"/>
    <property type="evidence" value="ECO:0007669"/>
    <property type="project" value="UniProtKB-EC"/>
</dbReference>
<dbReference type="Proteomes" id="UP001460270">
    <property type="component" value="Unassembled WGS sequence"/>
</dbReference>
<comment type="similarity">
    <text evidence="3">In the C-terminal section; belongs to the formate--tetrahydrofolate ligase family.</text>
</comment>
<evidence type="ECO:0000313" key="11">
    <source>
        <dbReference type="EMBL" id="KAK7907771.1"/>
    </source>
</evidence>
<dbReference type="SUPFAM" id="SSF51735">
    <property type="entry name" value="NAD(P)-binding Rossmann-fold domains"/>
    <property type="match status" value="1"/>
</dbReference>
<dbReference type="GO" id="GO:0004477">
    <property type="term" value="F:methenyltetrahydrofolate cyclohydrolase activity"/>
    <property type="evidence" value="ECO:0007669"/>
    <property type="project" value="UniProtKB-ARBA"/>
</dbReference>
<dbReference type="FunFam" id="3.40.50.300:FF:001123">
    <property type="entry name" value="C-1-tetrahydrofolate synthase, cytoplasmic isoform X2"/>
    <property type="match status" value="1"/>
</dbReference>
<dbReference type="InterPro" id="IPR027417">
    <property type="entry name" value="P-loop_NTPase"/>
</dbReference>
<proteinExistence type="inferred from homology"/>
<dbReference type="GO" id="GO:0005524">
    <property type="term" value="F:ATP binding"/>
    <property type="evidence" value="ECO:0007669"/>
    <property type="project" value="UniProtKB-KW"/>
</dbReference>
<dbReference type="PRINTS" id="PR00085">
    <property type="entry name" value="THFDHDRGNASE"/>
</dbReference>
<feature type="domain" description="Tetrahydrofolate dehydrogenase/cyclohydrolase catalytic" evidence="10">
    <location>
        <begin position="80"/>
        <end position="182"/>
    </location>
</feature>
<dbReference type="Gene3D" id="1.10.8.770">
    <property type="match status" value="1"/>
</dbReference>
<organism evidence="11 12">
    <name type="scientific">Mugilogobius chulae</name>
    <name type="common">yellowstripe goby</name>
    <dbReference type="NCBI Taxonomy" id="88201"/>
    <lineage>
        <taxon>Eukaryota</taxon>
        <taxon>Metazoa</taxon>
        <taxon>Chordata</taxon>
        <taxon>Craniata</taxon>
        <taxon>Vertebrata</taxon>
        <taxon>Euteleostomi</taxon>
        <taxon>Actinopterygii</taxon>
        <taxon>Neopterygii</taxon>
        <taxon>Teleostei</taxon>
        <taxon>Neoteleostei</taxon>
        <taxon>Acanthomorphata</taxon>
        <taxon>Gobiaria</taxon>
        <taxon>Gobiiformes</taxon>
        <taxon>Gobioidei</taxon>
        <taxon>Gobiidae</taxon>
        <taxon>Gobionellinae</taxon>
        <taxon>Mugilogobius</taxon>
    </lineage>
</organism>
<keyword evidence="8" id="KW-0547">Nucleotide-binding</keyword>
<evidence type="ECO:0000256" key="8">
    <source>
        <dbReference type="ARBA" id="ARBA00022741"/>
    </source>
</evidence>
<comment type="pathway">
    <text evidence="1">One-carbon metabolism; tetrahydrofolate interconversion.</text>
</comment>
<dbReference type="AlphaFoldDB" id="A0AAW0P2Z1"/>
<keyword evidence="9" id="KW-0067">ATP-binding</keyword>
<keyword evidence="7" id="KW-0436">Ligase</keyword>
<keyword evidence="6" id="KW-0554">One-carbon metabolism</keyword>
<evidence type="ECO:0000256" key="5">
    <source>
        <dbReference type="ARBA" id="ARBA00012295"/>
    </source>
</evidence>
<dbReference type="FunFam" id="3.40.50.300:FF:000556">
    <property type="entry name" value="Methylenetetrahydrofolate dehydrogenase (NADP+ dependent) 1 like"/>
    <property type="match status" value="1"/>
</dbReference>
<dbReference type="PROSITE" id="PS00721">
    <property type="entry name" value="FTHFS_1"/>
    <property type="match status" value="1"/>
</dbReference>
<dbReference type="PANTHER" id="PTHR48099">
    <property type="entry name" value="C-1-TETRAHYDROFOLATE SYNTHASE, CYTOPLASMIC-RELATED"/>
    <property type="match status" value="1"/>
</dbReference>
<sequence>MKLSLIRNTCGILRGQRTGAAAVSLSKRCLPPGPSSSDLVLLRAASATSTGRSSAKVAFNLGKHPTKEGIFECDGSLREVVQNCNDAVAALQRKSSTIQPTLAIVQSSEDDRMWQINKKVAEMVGLNITQMCLSKDSTEDEVIVEILKLNEDPSVHGISLQLPPSFLSSRVVNTLRPEKDIDGLSDVNVGRLLRGDSERSFLPPAASAIIDLLENHYVPLEGKSVLLVGAEGPLIYSLHALIEKSGMEACKSHCNAKNLQRQVMQADAVVLLGEENVNVPSTWVRPGAAVIRENQMSILQGLGHLVAAYRIQNVIHSSSRWLQEQQHRPWSLRCLKLKPVTPVPSDIEISRAQTPKAVTMLAEEIGLLPEELEAYGRSKAKVRLSLLDRLQSQPDGNYVLVAGITPTPLGEGKSTVTIGLVQALSAHLKLNSFACLRQPSQGPTFGVKGGAAGGGYAQVIPMEEFNLHLTGDIHAITAANNLVAAAIDARMLHEATQSDKALYKRLVPSVNGVRKFSPIQISRLQRLGVHKTDPESLTPEEVSSFVRLDLDPNKITWHRVVDTNDRFLRKITVGQASTEKGQIRETGFDIAVASEIMAILALSNSLQDMRSRLARMVVGTSRSGCPVTSEDLGVSGALTVLMKDAIKPTLMQTLEGSPVFVHAGPFANIAHGNSSVLADKLALKLVGQDGFVVTEAGFGADIGMEKFFNIKCRTSGLKPNVVVLVATVRALKMHGGGPSVSAGAPLPKEYIDENLDLVAGGCYSNLRKQIQIIHQFGVPVVVAVNVFRTDTEAEVELVCQIARESGAADAVPCDHWAQGGRGSVELAKAVKEAASKPNHFKFLYDIEMPIVEKIRTIAQKVYGADDIELSAEAEAKINYYNQQGFGSLPICMAKTHLSLSHMPEKKGAPTGFVLPIRDVRASIGAGFIYPLVGTMSTMPGLPTRPCFYDIDIDPVTEEITGLF</sequence>
<dbReference type="InterPro" id="IPR036291">
    <property type="entry name" value="NAD(P)-bd_dom_sf"/>
</dbReference>
<evidence type="ECO:0000256" key="2">
    <source>
        <dbReference type="ARBA" id="ARBA00005559"/>
    </source>
</evidence>
<dbReference type="InterPro" id="IPR020628">
    <property type="entry name" value="Formate_THF_ligase_CS"/>
</dbReference>
<dbReference type="EC" id="6.3.4.3" evidence="5"/>
<accession>A0AAW0P2Z1</accession>
<keyword evidence="12" id="KW-1185">Reference proteome</keyword>
<evidence type="ECO:0000256" key="4">
    <source>
        <dbReference type="ARBA" id="ARBA00011738"/>
    </source>
</evidence>
<dbReference type="GO" id="GO:0005829">
    <property type="term" value="C:cytosol"/>
    <property type="evidence" value="ECO:0007669"/>
    <property type="project" value="TreeGrafter"/>
</dbReference>
<dbReference type="InterPro" id="IPR046346">
    <property type="entry name" value="Aminoacid_DH-like_N_sf"/>
</dbReference>
<dbReference type="HAMAP" id="MF_01543">
    <property type="entry name" value="FTHFS"/>
    <property type="match status" value="1"/>
</dbReference>
<comment type="subunit">
    <text evidence="4">Homodimer.</text>
</comment>
<evidence type="ECO:0000259" key="10">
    <source>
        <dbReference type="Pfam" id="PF00763"/>
    </source>
</evidence>
<dbReference type="InterPro" id="IPR000559">
    <property type="entry name" value="Formate_THF_ligase"/>
</dbReference>
<dbReference type="Gene3D" id="3.40.50.10860">
    <property type="entry name" value="Leucine Dehydrogenase, chain A, domain 1"/>
    <property type="match status" value="1"/>
</dbReference>
<dbReference type="SUPFAM" id="SSF52540">
    <property type="entry name" value="P-loop containing nucleoside triphosphate hydrolases"/>
    <property type="match status" value="1"/>
</dbReference>
<dbReference type="Gene3D" id="3.40.50.300">
    <property type="entry name" value="P-loop containing nucleotide triphosphate hydrolases"/>
    <property type="match status" value="2"/>
</dbReference>
<comment type="similarity">
    <text evidence="2">In the N-terminal section; belongs to the tetrahydrofolate dehydrogenase/cyclohydrolase family.</text>
</comment>
<dbReference type="Pfam" id="PF00763">
    <property type="entry name" value="THF_DHG_CYH"/>
    <property type="match status" value="1"/>
</dbReference>
<reference evidence="12" key="1">
    <citation type="submission" date="2024-04" db="EMBL/GenBank/DDBJ databases">
        <title>Salinicola lusitanus LLJ914,a marine bacterium isolated from the Okinawa Trough.</title>
        <authorList>
            <person name="Li J."/>
        </authorList>
    </citation>
    <scope>NUCLEOTIDE SEQUENCE [LARGE SCALE GENOMIC DNA]</scope>
</reference>
<gene>
    <name evidence="11" type="ORF">WMY93_016383</name>
</gene>
<dbReference type="CDD" id="cd00477">
    <property type="entry name" value="FTHFS"/>
    <property type="match status" value="1"/>
</dbReference>
<dbReference type="GO" id="GO:0004488">
    <property type="term" value="F:methylenetetrahydrofolate dehydrogenase (NADP+) activity"/>
    <property type="evidence" value="ECO:0007669"/>
    <property type="project" value="InterPro"/>
</dbReference>
<dbReference type="FunFam" id="3.10.410.10:FF:000001">
    <property type="entry name" value="Putative formate--tetrahydrofolate ligase"/>
    <property type="match status" value="1"/>
</dbReference>
<evidence type="ECO:0000256" key="1">
    <source>
        <dbReference type="ARBA" id="ARBA00004777"/>
    </source>
</evidence>
<dbReference type="EMBL" id="JBBPFD010000011">
    <property type="protein sequence ID" value="KAK7907771.1"/>
    <property type="molecule type" value="Genomic_DNA"/>
</dbReference>
<dbReference type="InterPro" id="IPR000672">
    <property type="entry name" value="THF_DH/CycHdrlase"/>
</dbReference>
<evidence type="ECO:0000256" key="3">
    <source>
        <dbReference type="ARBA" id="ARBA00006985"/>
    </source>
</evidence>
<dbReference type="InterPro" id="IPR020630">
    <property type="entry name" value="THF_DH/CycHdrlase_cat_dom"/>
</dbReference>
<dbReference type="FunFam" id="1.10.8.770:FF:000001">
    <property type="entry name" value="Methylenetetrahydrofolate dehydrogenase (NADP+ dependent) 1 like"/>
    <property type="match status" value="1"/>
</dbReference>
<evidence type="ECO:0000256" key="7">
    <source>
        <dbReference type="ARBA" id="ARBA00022598"/>
    </source>
</evidence>
<dbReference type="Gene3D" id="3.10.410.10">
    <property type="entry name" value="Formyltetrahydrofolate synthetase, domain 3"/>
    <property type="match status" value="1"/>
</dbReference>